<evidence type="ECO:0000313" key="4">
    <source>
        <dbReference type="Proteomes" id="UP000565262"/>
    </source>
</evidence>
<keyword evidence="4" id="KW-1185">Reference proteome</keyword>
<reference evidence="3 4" key="1">
    <citation type="submission" date="2020-08" db="EMBL/GenBank/DDBJ databases">
        <title>Oceanospirillum sp. nov. isolated from marine sediment.</title>
        <authorList>
            <person name="Ji X."/>
        </authorList>
    </citation>
    <scope>NUCLEOTIDE SEQUENCE [LARGE SCALE GENOMIC DNA]</scope>
    <source>
        <strain evidence="3 4">D5</strain>
    </source>
</reference>
<evidence type="ECO:0000313" key="3">
    <source>
        <dbReference type="EMBL" id="MBB1488565.1"/>
    </source>
</evidence>
<accession>A0A839ITD1</accession>
<evidence type="ECO:0000256" key="2">
    <source>
        <dbReference type="SAM" id="MobiDB-lite"/>
    </source>
</evidence>
<dbReference type="Proteomes" id="UP000565262">
    <property type="component" value="Unassembled WGS sequence"/>
</dbReference>
<dbReference type="AlphaFoldDB" id="A0A839ITD1"/>
<dbReference type="PIRSF" id="PIRSF036704">
    <property type="entry name" value="UCP036704"/>
    <property type="match status" value="1"/>
</dbReference>
<dbReference type="InterPro" id="IPR019546">
    <property type="entry name" value="TAT_signal_bac_arc"/>
</dbReference>
<keyword evidence="1" id="KW-0732">Signal</keyword>
<proteinExistence type="predicted"/>
<dbReference type="InterPro" id="IPR006311">
    <property type="entry name" value="TAT_signal"/>
</dbReference>
<dbReference type="PROSITE" id="PS51318">
    <property type="entry name" value="TAT"/>
    <property type="match status" value="1"/>
</dbReference>
<evidence type="ECO:0000256" key="1">
    <source>
        <dbReference type="ARBA" id="ARBA00022729"/>
    </source>
</evidence>
<feature type="region of interest" description="Disordered" evidence="2">
    <location>
        <begin position="44"/>
        <end position="77"/>
    </location>
</feature>
<organism evidence="3 4">
    <name type="scientific">Oceanospirillum sediminis</name>
    <dbReference type="NCBI Taxonomy" id="2760088"/>
    <lineage>
        <taxon>Bacteria</taxon>
        <taxon>Pseudomonadati</taxon>
        <taxon>Pseudomonadota</taxon>
        <taxon>Gammaproteobacteria</taxon>
        <taxon>Oceanospirillales</taxon>
        <taxon>Oceanospirillaceae</taxon>
        <taxon>Oceanospirillum</taxon>
    </lineage>
</organism>
<dbReference type="EMBL" id="JACJFM010000030">
    <property type="protein sequence ID" value="MBB1488565.1"/>
    <property type="molecule type" value="Genomic_DNA"/>
</dbReference>
<sequence>MRRTFVTDNNKKDLKQAGRRQFLKAITAGGAVAGLAAVTASKAVAATDTQESVRPETNKQDGYRETDHVRSYYDTLR</sequence>
<dbReference type="InterPro" id="IPR014177">
    <property type="entry name" value="Formate_DH_TAT-contain"/>
</dbReference>
<gene>
    <name evidence="3" type="ORF">H4O21_18325</name>
</gene>
<dbReference type="NCBIfam" id="TIGR02811">
    <property type="entry name" value="formate_TAT"/>
    <property type="match status" value="1"/>
</dbReference>
<comment type="caution">
    <text evidence="3">The sequence shown here is derived from an EMBL/GenBank/DDBJ whole genome shotgun (WGS) entry which is preliminary data.</text>
</comment>
<feature type="compositionally biased region" description="Basic and acidic residues" evidence="2">
    <location>
        <begin position="51"/>
        <end position="77"/>
    </location>
</feature>
<name>A0A839ITD1_9GAMM</name>
<protein>
    <submittedName>
        <fullName evidence="3">Twin-arginine translocation signal domain-containing protein</fullName>
    </submittedName>
</protein>
<dbReference type="NCBIfam" id="TIGR01409">
    <property type="entry name" value="TAT_signal_seq"/>
    <property type="match status" value="1"/>
</dbReference>